<dbReference type="Proteomes" id="UP000887574">
    <property type="component" value="Unplaced"/>
</dbReference>
<feature type="compositionally biased region" description="Low complexity" evidence="1">
    <location>
        <begin position="63"/>
        <end position="79"/>
    </location>
</feature>
<organism evidence="2 3">
    <name type="scientific">Ditylenchus dipsaci</name>
    <dbReference type="NCBI Taxonomy" id="166011"/>
    <lineage>
        <taxon>Eukaryota</taxon>
        <taxon>Metazoa</taxon>
        <taxon>Ecdysozoa</taxon>
        <taxon>Nematoda</taxon>
        <taxon>Chromadorea</taxon>
        <taxon>Rhabditida</taxon>
        <taxon>Tylenchina</taxon>
        <taxon>Tylenchomorpha</taxon>
        <taxon>Sphaerularioidea</taxon>
        <taxon>Anguinidae</taxon>
        <taxon>Anguininae</taxon>
        <taxon>Ditylenchus</taxon>
    </lineage>
</organism>
<keyword evidence="2" id="KW-1185">Reference proteome</keyword>
<feature type="region of interest" description="Disordered" evidence="1">
    <location>
        <begin position="30"/>
        <end position="127"/>
    </location>
</feature>
<dbReference type="WBParaSite" id="jg7720">
    <property type="protein sequence ID" value="jg7720"/>
    <property type="gene ID" value="jg7720"/>
</dbReference>
<name>A0A915EQ12_9BILA</name>
<accession>A0A915EQ12</accession>
<proteinExistence type="predicted"/>
<evidence type="ECO:0000313" key="3">
    <source>
        <dbReference type="WBParaSite" id="jg7720"/>
    </source>
</evidence>
<dbReference type="AlphaFoldDB" id="A0A915EQ12"/>
<evidence type="ECO:0000256" key="1">
    <source>
        <dbReference type="SAM" id="MobiDB-lite"/>
    </source>
</evidence>
<reference evidence="3" key="1">
    <citation type="submission" date="2022-11" db="UniProtKB">
        <authorList>
            <consortium name="WormBaseParasite"/>
        </authorList>
    </citation>
    <scope>IDENTIFICATION</scope>
</reference>
<feature type="compositionally biased region" description="Basic residues" evidence="1">
    <location>
        <begin position="37"/>
        <end position="55"/>
    </location>
</feature>
<feature type="compositionally biased region" description="Acidic residues" evidence="1">
    <location>
        <begin position="90"/>
        <end position="108"/>
    </location>
</feature>
<protein>
    <submittedName>
        <fullName evidence="3">Uncharacterized protein</fullName>
    </submittedName>
</protein>
<sequence length="471" mass="55447">MSDRRRQLRQEMGAHLSKQSLVIYVDAQNMPEEQVHGKKRRVTAKKQASSRKSRRVASPPAPRRQQNSSVQQQRQYVRNWQSMVSQRQEQEEEDIDDGYVEEESDVEEVQQQNYRINSSPEPEDDFYEDEDEFGPLILPGPRLISCFKRQNRFSVTGLVRRIVFNEQMTIQEYEIEDGNILAFNPAEGNKRQVAPYVFNGRYTTEEETVSRAYKNLITLPHRDAPVPVMKRYHPNFDNRHSLTELKNEVFESYEAMIEHIEGNSQRRISRWLITDLLLYRLDKRILSNMVVTEIAFPRMPNWLIDDALNKKPDLFPKEISYIFVACGFDFEMQYSRDNSAKPFNFLSKLNEWLQKNVGDKKAVYTKHVAFEMLLYKRMPTIVAITIPEVGDYSGQFEQFNQRLRDHVEMLKERSGPDRAYFDLLDWAELVNQSTDPDDTETVEGRTRLLMEHMANEYGILFNPIAKESDEE</sequence>
<evidence type="ECO:0000313" key="2">
    <source>
        <dbReference type="Proteomes" id="UP000887574"/>
    </source>
</evidence>